<accession>A0ABP6SYE1</accession>
<dbReference type="SUPFAM" id="SSF47413">
    <property type="entry name" value="lambda repressor-like DNA-binding domains"/>
    <property type="match status" value="1"/>
</dbReference>
<protein>
    <submittedName>
        <fullName evidence="5">LacI family DNA-binding transcriptional regulator</fullName>
    </submittedName>
</protein>
<dbReference type="PANTHER" id="PTHR30146">
    <property type="entry name" value="LACI-RELATED TRANSCRIPTIONAL REPRESSOR"/>
    <property type="match status" value="1"/>
</dbReference>
<evidence type="ECO:0000259" key="4">
    <source>
        <dbReference type="PROSITE" id="PS50932"/>
    </source>
</evidence>
<dbReference type="Proteomes" id="UP001501676">
    <property type="component" value="Unassembled WGS sequence"/>
</dbReference>
<dbReference type="InterPro" id="IPR000843">
    <property type="entry name" value="HTH_LacI"/>
</dbReference>
<dbReference type="InterPro" id="IPR010982">
    <property type="entry name" value="Lambda_DNA-bd_dom_sf"/>
</dbReference>
<keyword evidence="6" id="KW-1185">Reference proteome</keyword>
<organism evidence="5 6">
    <name type="scientific">Cryptosporangium minutisporangium</name>
    <dbReference type="NCBI Taxonomy" id="113569"/>
    <lineage>
        <taxon>Bacteria</taxon>
        <taxon>Bacillati</taxon>
        <taxon>Actinomycetota</taxon>
        <taxon>Actinomycetes</taxon>
        <taxon>Cryptosporangiales</taxon>
        <taxon>Cryptosporangiaceae</taxon>
        <taxon>Cryptosporangium</taxon>
    </lineage>
</organism>
<dbReference type="Pfam" id="PF13377">
    <property type="entry name" value="Peripla_BP_3"/>
    <property type="match status" value="1"/>
</dbReference>
<gene>
    <name evidence="5" type="ORF">GCM10020369_34770</name>
</gene>
<feature type="domain" description="HTH lacI-type" evidence="4">
    <location>
        <begin position="1"/>
        <end position="50"/>
    </location>
</feature>
<dbReference type="EMBL" id="BAAAYN010000023">
    <property type="protein sequence ID" value="GAA3388468.1"/>
    <property type="molecule type" value="Genomic_DNA"/>
</dbReference>
<dbReference type="InterPro" id="IPR046335">
    <property type="entry name" value="LacI/GalR-like_sensor"/>
</dbReference>
<dbReference type="Pfam" id="PF00356">
    <property type="entry name" value="LacI"/>
    <property type="match status" value="1"/>
</dbReference>
<evidence type="ECO:0000256" key="1">
    <source>
        <dbReference type="ARBA" id="ARBA00023015"/>
    </source>
</evidence>
<dbReference type="SUPFAM" id="SSF53822">
    <property type="entry name" value="Periplasmic binding protein-like I"/>
    <property type="match status" value="1"/>
</dbReference>
<dbReference type="GO" id="GO:0003677">
    <property type="term" value="F:DNA binding"/>
    <property type="evidence" value="ECO:0007669"/>
    <property type="project" value="UniProtKB-KW"/>
</dbReference>
<sequence length="342" mass="36631">MAAHAGVSAGTVSNVLNRPEAVAPATLKRVRAAIAELGFVPHEAARALSAGRSRTVGLVVPDVTNPFFADVARGAEAVADRHDVVVILYNTGASPERELRYFGQLEERRVQGVLVTPVDQQSRHLDELLRRGTPVVLVDRHSARRDVCSVAVDDVWGGRLAAEHLVEQGHRRLAFVGGPLVVPQVTDRLAGAREVADETGTAVEVIETPGLTVAAGRAAGAAIARRASRTRPTAAFCANDLLALGLLQAVTREGLRVPQDVAIVGYDDIDYAAGAAVPLTTVQQPREELGQVAADLLFDSIDFAERHRHRQVVFQPELVVRESSTHARRGSRTARRADPPTT</sequence>
<dbReference type="SMART" id="SM00354">
    <property type="entry name" value="HTH_LACI"/>
    <property type="match status" value="1"/>
</dbReference>
<name>A0ABP6SYE1_9ACTN</name>
<dbReference type="CDD" id="cd01392">
    <property type="entry name" value="HTH_LacI"/>
    <property type="match status" value="1"/>
</dbReference>
<reference evidence="6" key="1">
    <citation type="journal article" date="2019" name="Int. J. Syst. Evol. Microbiol.">
        <title>The Global Catalogue of Microorganisms (GCM) 10K type strain sequencing project: providing services to taxonomists for standard genome sequencing and annotation.</title>
        <authorList>
            <consortium name="The Broad Institute Genomics Platform"/>
            <consortium name="The Broad Institute Genome Sequencing Center for Infectious Disease"/>
            <person name="Wu L."/>
            <person name="Ma J."/>
        </authorList>
    </citation>
    <scope>NUCLEOTIDE SEQUENCE [LARGE SCALE GENOMIC DNA]</scope>
    <source>
        <strain evidence="6">JCM 9458</strain>
    </source>
</reference>
<keyword evidence="3" id="KW-0804">Transcription</keyword>
<evidence type="ECO:0000313" key="6">
    <source>
        <dbReference type="Proteomes" id="UP001501676"/>
    </source>
</evidence>
<dbReference type="Gene3D" id="1.10.260.40">
    <property type="entry name" value="lambda repressor-like DNA-binding domains"/>
    <property type="match status" value="1"/>
</dbReference>
<comment type="caution">
    <text evidence="5">The sequence shown here is derived from an EMBL/GenBank/DDBJ whole genome shotgun (WGS) entry which is preliminary data.</text>
</comment>
<dbReference type="PROSITE" id="PS50932">
    <property type="entry name" value="HTH_LACI_2"/>
    <property type="match status" value="1"/>
</dbReference>
<dbReference type="InterPro" id="IPR028082">
    <property type="entry name" value="Peripla_BP_I"/>
</dbReference>
<dbReference type="Gene3D" id="3.40.50.2300">
    <property type="match status" value="2"/>
</dbReference>
<keyword evidence="1" id="KW-0805">Transcription regulation</keyword>
<proteinExistence type="predicted"/>
<evidence type="ECO:0000256" key="2">
    <source>
        <dbReference type="ARBA" id="ARBA00023125"/>
    </source>
</evidence>
<evidence type="ECO:0000256" key="3">
    <source>
        <dbReference type="ARBA" id="ARBA00023163"/>
    </source>
</evidence>
<keyword evidence="2 5" id="KW-0238">DNA-binding</keyword>
<dbReference type="CDD" id="cd06293">
    <property type="entry name" value="PBP1_LacI-like"/>
    <property type="match status" value="1"/>
</dbReference>
<dbReference type="PANTHER" id="PTHR30146:SF109">
    <property type="entry name" value="HTH-TYPE TRANSCRIPTIONAL REGULATOR GALS"/>
    <property type="match status" value="1"/>
</dbReference>
<evidence type="ECO:0000313" key="5">
    <source>
        <dbReference type="EMBL" id="GAA3388468.1"/>
    </source>
</evidence>